<gene>
    <name evidence="1" type="ORF">SAMN04489868_12522</name>
</gene>
<dbReference type="EMBL" id="FOQE01000025">
    <property type="protein sequence ID" value="SFH79581.1"/>
    <property type="molecule type" value="Genomic_DNA"/>
</dbReference>
<dbReference type="Gene3D" id="2.30.30.100">
    <property type="match status" value="1"/>
</dbReference>
<dbReference type="Pfam" id="PF06257">
    <property type="entry name" value="VEG"/>
    <property type="match status" value="1"/>
</dbReference>
<dbReference type="PANTHER" id="PTHR40026">
    <property type="entry name" value="PROTEIN VEG"/>
    <property type="match status" value="1"/>
</dbReference>
<proteinExistence type="predicted"/>
<dbReference type="InterPro" id="IPR009366">
    <property type="entry name" value="Protein_Veg"/>
</dbReference>
<name>A0A1I3CZC6_9LACT</name>
<dbReference type="OrthoDB" id="5469at2"/>
<protein>
    <submittedName>
        <fullName evidence="1">Uncharacterized protein Veg</fullName>
    </submittedName>
</protein>
<accession>A0A1I3CZC6</accession>
<dbReference type="PIRSF" id="PIRSF037257">
    <property type="entry name" value="DUF1021"/>
    <property type="match status" value="1"/>
</dbReference>
<dbReference type="PANTHER" id="PTHR40026:SF1">
    <property type="entry name" value="PROTEIN VEG"/>
    <property type="match status" value="1"/>
</dbReference>
<dbReference type="Proteomes" id="UP000198668">
    <property type="component" value="Unassembled WGS sequence"/>
</dbReference>
<evidence type="ECO:0000313" key="2">
    <source>
        <dbReference type="Proteomes" id="UP000198668"/>
    </source>
</evidence>
<organism evidence="1 2">
    <name type="scientific">Pisciglobus halotolerans</name>
    <dbReference type="NCBI Taxonomy" id="745365"/>
    <lineage>
        <taxon>Bacteria</taxon>
        <taxon>Bacillati</taxon>
        <taxon>Bacillota</taxon>
        <taxon>Bacilli</taxon>
        <taxon>Lactobacillales</taxon>
        <taxon>Carnobacteriaceae</taxon>
    </lineage>
</organism>
<evidence type="ECO:0000313" key="1">
    <source>
        <dbReference type="EMBL" id="SFH79581.1"/>
    </source>
</evidence>
<reference evidence="1 2" key="1">
    <citation type="submission" date="2016-10" db="EMBL/GenBank/DDBJ databases">
        <authorList>
            <person name="de Groot N.N."/>
        </authorList>
    </citation>
    <scope>NUCLEOTIDE SEQUENCE [LARGE SCALE GENOMIC DNA]</scope>
    <source>
        <strain evidence="1 2">DSM 27630</strain>
    </source>
</reference>
<dbReference type="GO" id="GO:0006355">
    <property type="term" value="P:regulation of DNA-templated transcription"/>
    <property type="evidence" value="ECO:0007669"/>
    <property type="project" value="InterPro"/>
</dbReference>
<keyword evidence="2" id="KW-1185">Reference proteome</keyword>
<dbReference type="RefSeq" id="WP_092092881.1">
    <property type="nucleotide sequence ID" value="NZ_FOQE01000025.1"/>
</dbReference>
<sequence>MPITLESIKESLDCQLGKKIMLTAQTGRKRKTERRGVLTDTYHSVFVVELDQEENAFERVSYSYTDVLTHAVEIKFVEENVPQYA</sequence>
<dbReference type="AlphaFoldDB" id="A0A1I3CZC6"/>